<organism evidence="2 3">
    <name type="scientific">Marasmius tenuissimus</name>
    <dbReference type="NCBI Taxonomy" id="585030"/>
    <lineage>
        <taxon>Eukaryota</taxon>
        <taxon>Fungi</taxon>
        <taxon>Dikarya</taxon>
        <taxon>Basidiomycota</taxon>
        <taxon>Agaricomycotina</taxon>
        <taxon>Agaricomycetes</taxon>
        <taxon>Agaricomycetidae</taxon>
        <taxon>Agaricales</taxon>
        <taxon>Marasmiineae</taxon>
        <taxon>Marasmiaceae</taxon>
        <taxon>Marasmius</taxon>
    </lineage>
</organism>
<feature type="coiled-coil region" evidence="1">
    <location>
        <begin position="66"/>
        <end position="93"/>
    </location>
</feature>
<evidence type="ECO:0000313" key="2">
    <source>
        <dbReference type="EMBL" id="KAL0063417.1"/>
    </source>
</evidence>
<proteinExistence type="predicted"/>
<comment type="caution">
    <text evidence="2">The sequence shown here is derived from an EMBL/GenBank/DDBJ whole genome shotgun (WGS) entry which is preliminary data.</text>
</comment>
<evidence type="ECO:0000313" key="3">
    <source>
        <dbReference type="Proteomes" id="UP001437256"/>
    </source>
</evidence>
<evidence type="ECO:0000256" key="1">
    <source>
        <dbReference type="SAM" id="Coils"/>
    </source>
</evidence>
<accession>A0ABR2ZSV6</accession>
<keyword evidence="3" id="KW-1185">Reference proteome</keyword>
<keyword evidence="1" id="KW-0175">Coiled coil</keyword>
<sequence length="103" mass="11958">MAIKVDDADWEIVFSDTSTEPLGAHEKLPAPPRSRIMKVEEEEVKDEVQSIEVRQEQFIDLGLWHTRRLTAELEKKELELSILRAEISRLQGNTSNEKDKTRE</sequence>
<gene>
    <name evidence="2" type="ORF">AAF712_009726</name>
</gene>
<name>A0ABR2ZSV6_9AGAR</name>
<dbReference type="EMBL" id="JBBXMP010000082">
    <property type="protein sequence ID" value="KAL0063417.1"/>
    <property type="molecule type" value="Genomic_DNA"/>
</dbReference>
<reference evidence="2 3" key="1">
    <citation type="submission" date="2024-05" db="EMBL/GenBank/DDBJ databases">
        <title>A draft genome resource for the thread blight pathogen Marasmius tenuissimus strain MS-2.</title>
        <authorList>
            <person name="Yulfo-Soto G.E."/>
            <person name="Baruah I.K."/>
            <person name="Amoako-Attah I."/>
            <person name="Bukari Y."/>
            <person name="Meinhardt L.W."/>
            <person name="Bailey B.A."/>
            <person name="Cohen S.P."/>
        </authorList>
    </citation>
    <scope>NUCLEOTIDE SEQUENCE [LARGE SCALE GENOMIC DNA]</scope>
    <source>
        <strain evidence="2 3">MS-2</strain>
    </source>
</reference>
<protein>
    <submittedName>
        <fullName evidence="2">Uncharacterized protein</fullName>
    </submittedName>
</protein>
<dbReference type="Proteomes" id="UP001437256">
    <property type="component" value="Unassembled WGS sequence"/>
</dbReference>